<keyword evidence="3" id="KW-0175">Coiled coil</keyword>
<comment type="catalytic activity">
    <reaction evidence="2">
        <text>2 GTP = 3',3'-c-di-GMP + 2 diphosphate</text>
        <dbReference type="Rhea" id="RHEA:24898"/>
        <dbReference type="ChEBI" id="CHEBI:33019"/>
        <dbReference type="ChEBI" id="CHEBI:37565"/>
        <dbReference type="ChEBI" id="CHEBI:58805"/>
        <dbReference type="EC" id="2.7.7.65"/>
    </reaction>
</comment>
<dbReference type="Gene3D" id="3.30.70.270">
    <property type="match status" value="1"/>
</dbReference>
<dbReference type="InterPro" id="IPR050469">
    <property type="entry name" value="Diguanylate_Cyclase"/>
</dbReference>
<accession>A0ABR7Z4F6</accession>
<protein>
    <recommendedName>
        <fullName evidence="1">diguanylate cyclase</fullName>
        <ecNumber evidence="1">2.7.7.65</ecNumber>
    </recommendedName>
</protein>
<dbReference type="InterPro" id="IPR029787">
    <property type="entry name" value="Nucleotide_cyclase"/>
</dbReference>
<reference evidence="6 7" key="1">
    <citation type="journal article" date="2020" name="Insects">
        <title>Bacteria Belonging to Pseudomonas typographi sp. nov. from the Bark Beetle Ips typographus Have Genomic Potential to Aid in the Host Ecology.</title>
        <authorList>
            <person name="Peral-Aranega E."/>
            <person name="Saati-Santamaria Z."/>
            <person name="Kolarik M."/>
            <person name="Rivas R."/>
            <person name="Garcia-Fraile P."/>
        </authorList>
    </citation>
    <scope>NUCLEOTIDE SEQUENCE [LARGE SCALE GENOMIC DNA]</scope>
    <source>
        <strain evidence="6 7">CA3A</strain>
    </source>
</reference>
<evidence type="ECO:0000256" key="2">
    <source>
        <dbReference type="ARBA" id="ARBA00034247"/>
    </source>
</evidence>
<dbReference type="PROSITE" id="PS50887">
    <property type="entry name" value="GGDEF"/>
    <property type="match status" value="1"/>
</dbReference>
<dbReference type="NCBIfam" id="TIGR00254">
    <property type="entry name" value="GGDEF"/>
    <property type="match status" value="1"/>
</dbReference>
<dbReference type="SMART" id="SM00267">
    <property type="entry name" value="GGDEF"/>
    <property type="match status" value="1"/>
</dbReference>
<feature type="compositionally biased region" description="Pro residues" evidence="4">
    <location>
        <begin position="262"/>
        <end position="279"/>
    </location>
</feature>
<dbReference type="InterPro" id="IPR000160">
    <property type="entry name" value="GGDEF_dom"/>
</dbReference>
<organism evidence="6 7">
    <name type="scientific">Pseudomonas typographi</name>
    <dbReference type="NCBI Taxonomy" id="2715964"/>
    <lineage>
        <taxon>Bacteria</taxon>
        <taxon>Pseudomonadati</taxon>
        <taxon>Pseudomonadota</taxon>
        <taxon>Gammaproteobacteria</taxon>
        <taxon>Pseudomonadales</taxon>
        <taxon>Pseudomonadaceae</taxon>
        <taxon>Pseudomonas</taxon>
    </lineage>
</organism>
<feature type="coiled-coil region" evidence="3">
    <location>
        <begin position="489"/>
        <end position="516"/>
    </location>
</feature>
<keyword evidence="7" id="KW-1185">Reference proteome</keyword>
<feature type="domain" description="GGDEF" evidence="5">
    <location>
        <begin position="547"/>
        <end position="677"/>
    </location>
</feature>
<feature type="region of interest" description="Disordered" evidence="4">
    <location>
        <begin position="168"/>
        <end position="303"/>
    </location>
</feature>
<comment type="caution">
    <text evidence="6">The sequence shown here is derived from an EMBL/GenBank/DDBJ whole genome shotgun (WGS) entry which is preliminary data.</text>
</comment>
<evidence type="ECO:0000259" key="5">
    <source>
        <dbReference type="PROSITE" id="PS50887"/>
    </source>
</evidence>
<dbReference type="SUPFAM" id="SSF55073">
    <property type="entry name" value="Nucleotide cyclase"/>
    <property type="match status" value="1"/>
</dbReference>
<evidence type="ECO:0000313" key="6">
    <source>
        <dbReference type="EMBL" id="MBD1600278.1"/>
    </source>
</evidence>
<dbReference type="EC" id="2.7.7.65" evidence="1"/>
<dbReference type="PANTHER" id="PTHR45138:SF9">
    <property type="entry name" value="DIGUANYLATE CYCLASE DGCM-RELATED"/>
    <property type="match status" value="1"/>
</dbReference>
<dbReference type="PANTHER" id="PTHR45138">
    <property type="entry name" value="REGULATORY COMPONENTS OF SENSORY TRANSDUCTION SYSTEM"/>
    <property type="match status" value="1"/>
</dbReference>
<dbReference type="RefSeq" id="WP_190422461.1">
    <property type="nucleotide sequence ID" value="NZ_JAAOCA010000020.1"/>
</dbReference>
<dbReference type="Pfam" id="PF00990">
    <property type="entry name" value="GGDEF"/>
    <property type="match status" value="1"/>
</dbReference>
<gene>
    <name evidence="6" type="ORF">HAQ05_16395</name>
</gene>
<dbReference type="EMBL" id="JAAOCA010000020">
    <property type="protein sequence ID" value="MBD1600278.1"/>
    <property type="molecule type" value="Genomic_DNA"/>
</dbReference>
<feature type="compositionally biased region" description="Low complexity" evidence="4">
    <location>
        <begin position="190"/>
        <end position="249"/>
    </location>
</feature>
<name>A0ABR7Z4F6_9PSED</name>
<sequence length="677" mass="72676">MTDDAQRWKEKYLKSLEEQEQLERRWAARLDLLRRGLVRSTLAAEGADKAVDACMKEMREVVRSDDMDAALAGLIPRLEKAVLDSEQRRQARVNDVATALGALVNQLQALPLPREASKPLKKFAGSLDKRATQSRELPVLLGELSSLQGQALASLEAGATRPHIGLLQRLFGPRREAHRETPAGPGENTAMAAPSVAGAPADEPVPAATAEATAPIEATPQAAAPAATPAATATAAPQATPEPVGLAAAPAPPPQLEAEPAPQMPPSPGSLPAEPPATPVPHTQAEAEAPAPAPAPASLPLPEHATLPQATAPAEGHSAVYALPETPEPSYSSVAAHIESTLLGMLDDLSLPEKLRPLANAMRQRLASGLNWYELLPLLDDVAVLVLAISDHGQLELQRYLALLNERFDQFIDQLHAASDGHAQGLGATERLDESLREQVGSLRESVAQARDAEGLKRVMETRFEGLIGTLDQHRKQRETCDREVAERLQGLAARVASMEQQAQHYRESLEAQRQKALLDPLTGLPNRAAWGERLAQATSLREHDETPLHVAIFDLDHFKAINDTYGHLAGDKVLKIVATVLGRHLRPQDFLARFGGEEFVLLMPASTPEEAGALLETLREAIEACPFHFKGVRVTVTVSIGTTALTPKEAGEPALKRADQALYRAKGAGRNRIALG</sequence>
<evidence type="ECO:0000256" key="1">
    <source>
        <dbReference type="ARBA" id="ARBA00012528"/>
    </source>
</evidence>
<dbReference type="InterPro" id="IPR048516">
    <property type="entry name" value="DGCcoil"/>
</dbReference>
<dbReference type="Proteomes" id="UP000805841">
    <property type="component" value="Unassembled WGS sequence"/>
</dbReference>
<dbReference type="InterPro" id="IPR043128">
    <property type="entry name" value="Rev_trsase/Diguanyl_cyclase"/>
</dbReference>
<evidence type="ECO:0000256" key="3">
    <source>
        <dbReference type="SAM" id="Coils"/>
    </source>
</evidence>
<evidence type="ECO:0000256" key="4">
    <source>
        <dbReference type="SAM" id="MobiDB-lite"/>
    </source>
</evidence>
<dbReference type="Pfam" id="PF20975">
    <property type="entry name" value="DGCcoil"/>
    <property type="match status" value="1"/>
</dbReference>
<evidence type="ECO:0000313" key="7">
    <source>
        <dbReference type="Proteomes" id="UP000805841"/>
    </source>
</evidence>
<dbReference type="CDD" id="cd01949">
    <property type="entry name" value="GGDEF"/>
    <property type="match status" value="1"/>
</dbReference>
<proteinExistence type="predicted"/>